<dbReference type="EMBL" id="JBGBPQ010000025">
    <property type="protein sequence ID" value="KAL1499426.1"/>
    <property type="molecule type" value="Genomic_DNA"/>
</dbReference>
<organism evidence="1 2">
    <name type="scientific">Prymnesium parvum</name>
    <name type="common">Toxic golden alga</name>
    <dbReference type="NCBI Taxonomy" id="97485"/>
    <lineage>
        <taxon>Eukaryota</taxon>
        <taxon>Haptista</taxon>
        <taxon>Haptophyta</taxon>
        <taxon>Prymnesiophyceae</taxon>
        <taxon>Prymnesiales</taxon>
        <taxon>Prymnesiaceae</taxon>
        <taxon>Prymnesium</taxon>
    </lineage>
</organism>
<evidence type="ECO:0000313" key="1">
    <source>
        <dbReference type="EMBL" id="KAL1499426.1"/>
    </source>
</evidence>
<protein>
    <submittedName>
        <fullName evidence="1">Uncharacterized protein</fullName>
    </submittedName>
</protein>
<accession>A0AB34IJM6</accession>
<dbReference type="AlphaFoldDB" id="A0AB34IJM6"/>
<gene>
    <name evidence="1" type="ORF">AB1Y20_011631</name>
</gene>
<name>A0AB34IJM6_PRYPA</name>
<comment type="caution">
    <text evidence="1">The sequence shown here is derived from an EMBL/GenBank/DDBJ whole genome shotgun (WGS) entry which is preliminary data.</text>
</comment>
<proteinExistence type="predicted"/>
<reference evidence="1 2" key="1">
    <citation type="journal article" date="2024" name="Science">
        <title>Giant polyketide synthase enzymes in the biosynthesis of giant marine polyether toxins.</title>
        <authorList>
            <person name="Fallon T.R."/>
            <person name="Shende V.V."/>
            <person name="Wierzbicki I.H."/>
            <person name="Pendleton A.L."/>
            <person name="Watervoot N.F."/>
            <person name="Auber R.P."/>
            <person name="Gonzalez D.J."/>
            <person name="Wisecaver J.H."/>
            <person name="Moore B.S."/>
        </authorList>
    </citation>
    <scope>NUCLEOTIDE SEQUENCE [LARGE SCALE GENOMIC DNA]</scope>
    <source>
        <strain evidence="1 2">12B1</strain>
    </source>
</reference>
<evidence type="ECO:0000313" key="2">
    <source>
        <dbReference type="Proteomes" id="UP001515480"/>
    </source>
</evidence>
<dbReference type="Proteomes" id="UP001515480">
    <property type="component" value="Unassembled WGS sequence"/>
</dbReference>
<keyword evidence="2" id="KW-1185">Reference proteome</keyword>
<sequence>MDRGYGHVAAQQSLWINDGIYSNAIIQANRLGLPRQFIEQVRADLDSCSTRCTHKPDERDCRKFMWTVVHKDEFETTLWQDSQLIISYGNFFSGIRAGLLHRGAAGDKESYAVWVPESIFHYNIEGRSATDSADQVRKKLSVAERRTERAGPKGIAFVFDVAFTNGSILQRMLQPEGMKRSKLDEFNKFGTPQGATLCRQQGSAPQVPMFAYGSPQLPTSGGAGLFVRAQPWQMTPVQMQDVNGAIREEAKKPCAASRTTAKKGQKERQYTIDDLKSMAAAVLSGKATSARAAALSAGLPRAERTLKRYLKELRNKSGEEQLSETSEKVELELQLVDELSFKAFGNKELCARRLFPCSFWRTAGVDHHTAASTGRLMRDLLRDVVCYSSIQAQSEVLC</sequence>